<dbReference type="SUPFAM" id="SSF144020">
    <property type="entry name" value="FdhE-like"/>
    <property type="match status" value="1"/>
</dbReference>
<dbReference type="AlphaFoldDB" id="A0A1H6U7X5"/>
<evidence type="ECO:0000313" key="2">
    <source>
        <dbReference type="Proteomes" id="UP000183028"/>
    </source>
</evidence>
<protein>
    <submittedName>
        <fullName evidence="1">DDE domain-containing protein</fullName>
    </submittedName>
</protein>
<reference evidence="2" key="1">
    <citation type="submission" date="2016-10" db="EMBL/GenBank/DDBJ databases">
        <authorList>
            <person name="Varghese N."/>
        </authorList>
    </citation>
    <scope>NUCLEOTIDE SEQUENCE [LARGE SCALE GENOMIC DNA]</scope>
    <source>
        <strain evidence="2">DSM 20406</strain>
    </source>
</reference>
<sequence length="420" mass="49718">MSFDDYNREHIEKHGEPIREVRRHSAKQISYKGVCPSCGAGSQYLYDNNGKGRQFRCKFCSTTFTENVTRSDEVGCYCPYCNTKMMQHHDRSNYIVYRCENRNCSYYKERHAMRGTAQADSLKTSINQELLHYNYREFKFALGKIRNAEDRYPTPSEVIEDKRKISKIHADWRCLGLILSYYVNYGLSARKTALTMNELYGYRIFHQTVVNYARLVSRIIQPMVDLYPYRMTGNQCGDETYIKVRGIHKYVFLLSDTTIRIITLYRIYDQRDTPNAVKSIHDGLMHYDEIPDDLVFIADGNPIYNADQLFYHINGIDFEFHQVIGIKNKDVESKKWRPHKLREERLNRTYKQNYYGTNGYDGLEGANRYMVLYVAFYNFLRRHSSLGSRMPVDEHLFDDCTLMHEKWLIMAILFSSKWVI</sequence>
<accession>A0A1H6U7X5</accession>
<dbReference type="InterPro" id="IPR024064">
    <property type="entry name" value="FdhE-like_sf"/>
</dbReference>
<dbReference type="Proteomes" id="UP000183028">
    <property type="component" value="Unassembled WGS sequence"/>
</dbReference>
<gene>
    <name evidence="1" type="ORF">SAMN04487834_10281</name>
</gene>
<dbReference type="EMBL" id="FNYK01000028">
    <property type="protein sequence ID" value="SEI84410.1"/>
    <property type="molecule type" value="Genomic_DNA"/>
</dbReference>
<name>A0A1H6U7X5_9FIRM</name>
<dbReference type="SUPFAM" id="SSF53098">
    <property type="entry name" value="Ribonuclease H-like"/>
    <property type="match status" value="1"/>
</dbReference>
<organism evidence="1 2">
    <name type="scientific">Sharpea azabuensis</name>
    <dbReference type="NCBI Taxonomy" id="322505"/>
    <lineage>
        <taxon>Bacteria</taxon>
        <taxon>Bacillati</taxon>
        <taxon>Bacillota</taxon>
        <taxon>Erysipelotrichia</taxon>
        <taxon>Erysipelotrichales</taxon>
        <taxon>Coprobacillaceae</taxon>
        <taxon>Sharpea</taxon>
    </lineage>
</organism>
<proteinExistence type="predicted"/>
<evidence type="ECO:0000313" key="1">
    <source>
        <dbReference type="EMBL" id="SEI84410.1"/>
    </source>
</evidence>
<dbReference type="InterPro" id="IPR012337">
    <property type="entry name" value="RNaseH-like_sf"/>
</dbReference>
<keyword evidence="2" id="KW-1185">Reference proteome</keyword>